<dbReference type="Proteomes" id="UP000242715">
    <property type="component" value="Unassembled WGS sequence"/>
</dbReference>
<reference evidence="2" key="1">
    <citation type="journal article" date="2017" name="Front. Plant Sci.">
        <title>Climate Clever Clovers: New Paradigm to Reduce the Environmental Footprint of Ruminants by Breeding Low Methanogenic Forages Utilizing Haplotype Variation.</title>
        <authorList>
            <person name="Kaur P."/>
            <person name="Appels R."/>
            <person name="Bayer P.E."/>
            <person name="Keeble-Gagnere G."/>
            <person name="Wang J."/>
            <person name="Hirakawa H."/>
            <person name="Shirasawa K."/>
            <person name="Vercoe P."/>
            <person name="Stefanova K."/>
            <person name="Durmic Z."/>
            <person name="Nichols P."/>
            <person name="Revell C."/>
            <person name="Isobe S.N."/>
            <person name="Edwards D."/>
            <person name="Erskine W."/>
        </authorList>
    </citation>
    <scope>NUCLEOTIDE SEQUENCE [LARGE SCALE GENOMIC DNA]</scope>
    <source>
        <strain evidence="2">cv. Daliak</strain>
    </source>
</reference>
<evidence type="ECO:0000313" key="2">
    <source>
        <dbReference type="Proteomes" id="UP000242715"/>
    </source>
</evidence>
<accession>A0A2Z6M9P3</accession>
<name>A0A2Z6M9P3_TRISU</name>
<proteinExistence type="predicted"/>
<keyword evidence="2" id="KW-1185">Reference proteome</keyword>
<evidence type="ECO:0000313" key="1">
    <source>
        <dbReference type="EMBL" id="GAU19018.1"/>
    </source>
</evidence>
<protein>
    <submittedName>
        <fullName evidence="1">Uncharacterized protein</fullName>
    </submittedName>
</protein>
<dbReference type="AlphaFoldDB" id="A0A2Z6M9P3"/>
<sequence length="100" mass="11395">MVSLSLSSPNFATAYLANKLPLRENTRKPTHVSFRIRCAVDTPYGVWFLRFLTSIEWWKRQSVSKTASFCHLSWIYMDFKFQSLVSVAAVPLVVGKGGNH</sequence>
<organism evidence="1 2">
    <name type="scientific">Trifolium subterraneum</name>
    <name type="common">Subterranean clover</name>
    <dbReference type="NCBI Taxonomy" id="3900"/>
    <lineage>
        <taxon>Eukaryota</taxon>
        <taxon>Viridiplantae</taxon>
        <taxon>Streptophyta</taxon>
        <taxon>Embryophyta</taxon>
        <taxon>Tracheophyta</taxon>
        <taxon>Spermatophyta</taxon>
        <taxon>Magnoliopsida</taxon>
        <taxon>eudicotyledons</taxon>
        <taxon>Gunneridae</taxon>
        <taxon>Pentapetalae</taxon>
        <taxon>rosids</taxon>
        <taxon>fabids</taxon>
        <taxon>Fabales</taxon>
        <taxon>Fabaceae</taxon>
        <taxon>Papilionoideae</taxon>
        <taxon>50 kb inversion clade</taxon>
        <taxon>NPAAA clade</taxon>
        <taxon>Hologalegina</taxon>
        <taxon>IRL clade</taxon>
        <taxon>Trifolieae</taxon>
        <taxon>Trifolium</taxon>
    </lineage>
</organism>
<dbReference type="EMBL" id="DF973192">
    <property type="protein sequence ID" value="GAU19018.1"/>
    <property type="molecule type" value="Genomic_DNA"/>
</dbReference>
<gene>
    <name evidence="1" type="ORF">TSUD_193560</name>
</gene>